<feature type="transmembrane region" description="Helical" evidence="1">
    <location>
        <begin position="242"/>
        <end position="266"/>
    </location>
</feature>
<evidence type="ECO:0008006" key="4">
    <source>
        <dbReference type="Google" id="ProtNLM"/>
    </source>
</evidence>
<sequence>MWIARSRHLIAPLVLVLVAACLWRGTWSAGWISEDAAVVRHLGQHGGLGDWFDSQYGMRSILFWRPLVSTTLALQLDLFGPDPTALRLFNALCHLGGALVLMRLARALGCGAWASLVAGLLALTFPHQGGTVTWIVGRVDALCWPLVVGAGLCVARGRPRLAFLCAFAAVATKEMGVAAAPLAVAIALWSGVDSERLAGLRKAALWAVLGTVVALVWRAFALGEVIGGYPGEKDYSDPLGNLVDGFLVLGPIAFSLPFAIGLGLGAHVLRGGSIKIGAAASAAALVPLIPLLRTGVQPEHLRWLLVPDGLLCLAWAGCSARAPWLREPVRAVPMGVLLAGSLFLVGTRYAQARTSVVTWAAAADQVEAFVAPLATLSRTGDPNGMPLLALDVPRLDATNTAYTLHLGLPEHFRPPLAPLGRAIWPWRPVYGNLRLDPPGSAVDGVFDPSRSPGTLVVDGPRELGIQGIDTHGTHWKVAGEGLSIVLATELGYELAPLPAPSADPGGYTLEALLGAAGATELWRTLAFVSDFGSRRALFTFVTRDGRSSHWIDLRWDDATVAALVDELTKGAR</sequence>
<keyword evidence="3" id="KW-1185">Reference proteome</keyword>
<proteinExistence type="predicted"/>
<dbReference type="RefSeq" id="WP_145187239.1">
    <property type="nucleotide sequence ID" value="NZ_CP036290.1"/>
</dbReference>
<feature type="transmembrane region" description="Helical" evidence="1">
    <location>
        <begin position="108"/>
        <end position="126"/>
    </location>
</feature>
<dbReference type="EMBL" id="CP036290">
    <property type="protein sequence ID" value="QDU84896.1"/>
    <property type="molecule type" value="Genomic_DNA"/>
</dbReference>
<keyword evidence="1" id="KW-0812">Transmembrane</keyword>
<reference evidence="2 3" key="1">
    <citation type="submission" date="2019-02" db="EMBL/GenBank/DDBJ databases">
        <title>Deep-cultivation of Planctomycetes and their phenomic and genomic characterization uncovers novel biology.</title>
        <authorList>
            <person name="Wiegand S."/>
            <person name="Jogler M."/>
            <person name="Boedeker C."/>
            <person name="Pinto D."/>
            <person name="Vollmers J."/>
            <person name="Rivas-Marin E."/>
            <person name="Kohn T."/>
            <person name="Peeters S.H."/>
            <person name="Heuer A."/>
            <person name="Rast P."/>
            <person name="Oberbeckmann S."/>
            <person name="Bunk B."/>
            <person name="Jeske O."/>
            <person name="Meyerdierks A."/>
            <person name="Storesund J.E."/>
            <person name="Kallscheuer N."/>
            <person name="Luecker S."/>
            <person name="Lage O.M."/>
            <person name="Pohl T."/>
            <person name="Merkel B.J."/>
            <person name="Hornburger P."/>
            <person name="Mueller R.-W."/>
            <person name="Bruemmer F."/>
            <person name="Labrenz M."/>
            <person name="Spormann A.M."/>
            <person name="Op den Camp H."/>
            <person name="Overmann J."/>
            <person name="Amann R."/>
            <person name="Jetten M.S.M."/>
            <person name="Mascher T."/>
            <person name="Medema M.H."/>
            <person name="Devos D.P."/>
            <person name="Kaster A.-K."/>
            <person name="Ovreas L."/>
            <person name="Rohde M."/>
            <person name="Galperin M.Y."/>
            <person name="Jogler C."/>
        </authorList>
    </citation>
    <scope>NUCLEOTIDE SEQUENCE [LARGE SCALE GENOMIC DNA]</scope>
    <source>
        <strain evidence="2 3">Pla163</strain>
    </source>
</reference>
<gene>
    <name evidence="2" type="ORF">Pla163_20140</name>
</gene>
<accession>A0A518D096</accession>
<dbReference type="PROSITE" id="PS51257">
    <property type="entry name" value="PROKAR_LIPOPROTEIN"/>
    <property type="match status" value="1"/>
</dbReference>
<protein>
    <recommendedName>
        <fullName evidence="4">Glycosyltransferase RgtA/B/C/D-like domain-containing protein</fullName>
    </recommendedName>
</protein>
<dbReference type="OrthoDB" id="10019441at2"/>
<feature type="transmembrane region" description="Helical" evidence="1">
    <location>
        <begin position="161"/>
        <end position="191"/>
    </location>
</feature>
<feature type="transmembrane region" description="Helical" evidence="1">
    <location>
        <begin position="203"/>
        <end position="221"/>
    </location>
</feature>
<keyword evidence="1" id="KW-1133">Transmembrane helix</keyword>
<name>A0A518D096_9BACT</name>
<dbReference type="Proteomes" id="UP000319342">
    <property type="component" value="Chromosome"/>
</dbReference>
<evidence type="ECO:0000313" key="2">
    <source>
        <dbReference type="EMBL" id="QDU84896.1"/>
    </source>
</evidence>
<keyword evidence="1" id="KW-0472">Membrane</keyword>
<organism evidence="2 3">
    <name type="scientific">Rohdeia mirabilis</name>
    <dbReference type="NCBI Taxonomy" id="2528008"/>
    <lineage>
        <taxon>Bacteria</taxon>
        <taxon>Pseudomonadati</taxon>
        <taxon>Planctomycetota</taxon>
        <taxon>Planctomycetia</taxon>
        <taxon>Planctomycetia incertae sedis</taxon>
        <taxon>Rohdeia</taxon>
    </lineage>
</organism>
<dbReference type="AlphaFoldDB" id="A0A518D096"/>
<evidence type="ECO:0000313" key="3">
    <source>
        <dbReference type="Proteomes" id="UP000319342"/>
    </source>
</evidence>
<feature type="transmembrane region" description="Helical" evidence="1">
    <location>
        <begin position="272"/>
        <end position="292"/>
    </location>
</feature>
<evidence type="ECO:0000256" key="1">
    <source>
        <dbReference type="SAM" id="Phobius"/>
    </source>
</evidence>